<dbReference type="RefSeq" id="WP_089079575.1">
    <property type="nucleotide sequence ID" value="NZ_VFPJ01000001.1"/>
</dbReference>
<evidence type="ECO:0000259" key="1">
    <source>
        <dbReference type="Pfam" id="PF02518"/>
    </source>
</evidence>
<proteinExistence type="predicted"/>
<dbReference type="EMBL" id="VFPJ01000001">
    <property type="protein sequence ID" value="TQM40868.1"/>
    <property type="molecule type" value="Genomic_DNA"/>
</dbReference>
<name>A0A543G457_9FLAO</name>
<gene>
    <name evidence="2" type="ORF">BC670_1783</name>
</gene>
<dbReference type="GO" id="GO:0016301">
    <property type="term" value="F:kinase activity"/>
    <property type="evidence" value="ECO:0007669"/>
    <property type="project" value="UniProtKB-KW"/>
</dbReference>
<dbReference type="AlphaFoldDB" id="A0A543G457"/>
<comment type="caution">
    <text evidence="2">The sequence shown here is derived from an EMBL/GenBank/DDBJ whole genome shotgun (WGS) entry which is preliminary data.</text>
</comment>
<dbReference type="InterPro" id="IPR003594">
    <property type="entry name" value="HATPase_dom"/>
</dbReference>
<dbReference type="Proteomes" id="UP000320773">
    <property type="component" value="Unassembled WGS sequence"/>
</dbReference>
<dbReference type="Gene3D" id="3.30.565.10">
    <property type="entry name" value="Histidine kinase-like ATPase, C-terminal domain"/>
    <property type="match status" value="1"/>
</dbReference>
<feature type="domain" description="Histidine kinase/HSP90-like ATPase" evidence="1">
    <location>
        <begin position="23"/>
        <end position="100"/>
    </location>
</feature>
<protein>
    <submittedName>
        <fullName evidence="2">Histidine kinase/DNA gyrase B/HSP90-like ATPase</fullName>
    </submittedName>
</protein>
<keyword evidence="2" id="KW-0418">Kinase</keyword>
<dbReference type="SUPFAM" id="SSF55874">
    <property type="entry name" value="ATPase domain of HSP90 chaperone/DNA topoisomerase II/histidine kinase"/>
    <property type="match status" value="1"/>
</dbReference>
<keyword evidence="2" id="KW-0808">Transferase</keyword>
<dbReference type="InterPro" id="IPR036890">
    <property type="entry name" value="HATPase_C_sf"/>
</dbReference>
<evidence type="ECO:0000313" key="3">
    <source>
        <dbReference type="Proteomes" id="UP000320773"/>
    </source>
</evidence>
<reference evidence="2 3" key="1">
    <citation type="submission" date="2019-06" db="EMBL/GenBank/DDBJ databases">
        <title>Genomic Encyclopedia of Archaeal and Bacterial Type Strains, Phase II (KMG-II): from individual species to whole genera.</title>
        <authorList>
            <person name="Goeker M."/>
        </authorList>
    </citation>
    <scope>NUCLEOTIDE SEQUENCE [LARGE SCALE GENOMIC DNA]</scope>
    <source>
        <strain evidence="2 3">DSM 24789</strain>
    </source>
</reference>
<organism evidence="2 3">
    <name type="scientific">Flavobacterium branchiophilum</name>
    <dbReference type="NCBI Taxonomy" id="55197"/>
    <lineage>
        <taxon>Bacteria</taxon>
        <taxon>Pseudomonadati</taxon>
        <taxon>Bacteroidota</taxon>
        <taxon>Flavobacteriia</taxon>
        <taxon>Flavobacteriales</taxon>
        <taxon>Flavobacteriaceae</taxon>
        <taxon>Flavobacterium</taxon>
    </lineage>
</organism>
<accession>A0A543G457</accession>
<evidence type="ECO:0000313" key="2">
    <source>
        <dbReference type="EMBL" id="TQM40868.1"/>
    </source>
</evidence>
<dbReference type="Pfam" id="PF02518">
    <property type="entry name" value="HATPase_c"/>
    <property type="match status" value="1"/>
</dbReference>
<sequence>MSRINIQGTIDNIRSKSNVYTPIIEAIVNSIQSIVDKKSENGKIEIILHRENTIELENAKPNIKTIEIRDNGLGFTQENRDSFDTFYSELKKDIGGKGFGRFMFVKYFKNVKIESVFKNDLDILSGRKFRFGKEYEIIVDEKIEETKAVDTYTNLVLEGIKDGHSFEKQIETIAKKILEKTLIFFINSSFKCPTIIIKEHDNSQSIILNDYLKGKNEIQLFKSCEFPLTNAKDNQILTFTAKIFKIYFPGSQKSKISLTGHNREVTETPLHKYVPEFEDDFYDEDENGTKKNYIIKTYILGDYLDTNVSIERENFDFPKDSTSLYFPFSQAEIEKQAGIITKEAFGEDVQVRSEKKHQVIRDYVNNSAPWHKSYLKELDISAITYNLKEENIELALQEVKFKKEQSTRAEIKELLNSPDTDYNGRMAEAISKISEIGKSDLAHYVYNRKNVLEALTQLLKRREDGKGELEKDVHNLIFPMGRNSENCDYHEHNLWLLDERLVFSEYVASDKKISTKKDALGEPDLIVFDQKQSFRSGDNNFSNPLTIFEFKRPKRENYKEEDDPILQIGKYLKDIRAGKYEMPEGLEKIKVNENTPVYGYVVCDLTDKIIEFAEKHQLIVSPDKEGYFGFHNGYKMYIEIISFKKLMSDATLRNKIFFKKLQLE</sequence>